<dbReference type="FunFam" id="2.60.120.920:FF:000017">
    <property type="entry name" value="F-box/SPRY domain-containing protein 1"/>
    <property type="match status" value="1"/>
</dbReference>
<dbReference type="CTD" id="36460"/>
<evidence type="ECO:0000256" key="6">
    <source>
        <dbReference type="ARBA" id="ARBA00023018"/>
    </source>
</evidence>
<evidence type="ECO:0000256" key="1">
    <source>
        <dbReference type="ARBA" id="ARBA00004906"/>
    </source>
</evidence>
<dbReference type="PROSITE" id="PS50181">
    <property type="entry name" value="FBOX"/>
    <property type="match status" value="1"/>
</dbReference>
<dbReference type="InterPro" id="IPR043136">
    <property type="entry name" value="B30.2/SPRY_sf"/>
</dbReference>
<name>S4PA62_9NEOP</name>
<dbReference type="GO" id="GO:0045202">
    <property type="term" value="C:synapse"/>
    <property type="evidence" value="ECO:0007669"/>
    <property type="project" value="UniProtKB-SubCell"/>
</dbReference>
<dbReference type="AlphaFoldDB" id="S4PA62"/>
<reference evidence="10" key="2">
    <citation type="submission" date="2013-05" db="EMBL/GenBank/DDBJ databases">
        <authorList>
            <person name="Carter J.-M."/>
            <person name="Baker S.C."/>
            <person name="Pink R."/>
            <person name="Carter D.R.F."/>
            <person name="Collins A."/>
            <person name="Tomlin J."/>
            <person name="Gibbs M."/>
            <person name="Breuker C.J."/>
        </authorList>
    </citation>
    <scope>NUCLEOTIDE SEQUENCE</scope>
    <source>
        <tissue evidence="10">Ovary</tissue>
    </source>
</reference>
<evidence type="ECO:0000256" key="4">
    <source>
        <dbReference type="ARBA" id="ARBA00022786"/>
    </source>
</evidence>
<dbReference type="Pfam" id="PF12937">
    <property type="entry name" value="F-box-like"/>
    <property type="match status" value="1"/>
</dbReference>
<evidence type="ECO:0000256" key="5">
    <source>
        <dbReference type="ARBA" id="ARBA00022902"/>
    </source>
</evidence>
<feature type="domain" description="F-box" evidence="8">
    <location>
        <begin position="12"/>
        <end position="60"/>
    </location>
</feature>
<keyword evidence="6" id="KW-0770">Synapse</keyword>
<dbReference type="GO" id="GO:0060386">
    <property type="term" value="P:synapse assembly involved in innervation"/>
    <property type="evidence" value="ECO:0007669"/>
    <property type="project" value="TreeGrafter"/>
</dbReference>
<protein>
    <recommendedName>
        <fullName evidence="3">F-box/SPRY domain-containing protein 1</fullName>
    </recommendedName>
</protein>
<dbReference type="GO" id="GO:0016567">
    <property type="term" value="P:protein ubiquitination"/>
    <property type="evidence" value="ECO:0007669"/>
    <property type="project" value="UniProtKB-UniPathway"/>
</dbReference>
<dbReference type="GeneID" id="120636295"/>
<dbReference type="GO" id="GO:0019005">
    <property type="term" value="C:SCF ubiquitin ligase complex"/>
    <property type="evidence" value="ECO:0007669"/>
    <property type="project" value="UniProtKB-ARBA"/>
</dbReference>
<dbReference type="InterPro" id="IPR003877">
    <property type="entry name" value="SPRY_dom"/>
</dbReference>
<comment type="subcellular location">
    <subcellularLocation>
        <location evidence="7">Synapse</location>
    </subcellularLocation>
</comment>
<proteinExistence type="inferred from homology"/>
<dbReference type="Gene3D" id="1.20.1280.50">
    <property type="match status" value="1"/>
</dbReference>
<dbReference type="InterPro" id="IPR013320">
    <property type="entry name" value="ConA-like_dom_sf"/>
</dbReference>
<dbReference type="SMART" id="SM00449">
    <property type="entry name" value="SPRY"/>
    <property type="match status" value="1"/>
</dbReference>
<feature type="domain" description="B30.2/SPRY" evidence="9">
    <location>
        <begin position="70"/>
        <end position="263"/>
    </location>
</feature>
<dbReference type="SUPFAM" id="SSF81383">
    <property type="entry name" value="F-box domain"/>
    <property type="match status" value="1"/>
</dbReference>
<sequence length="265" mass="30254">MQKMNTYDVCDYAIAELVPDHILENIFTFLCLRDLKNCTIVCKTWFRILNDENNDVWRIHCLKRLAEEVMKSNLLSNLSTYKSKLRAFYHAWSPYDCSRNIYIKPNGFTLHRNPVAQSTDACRGKIGFFRGRHSWEVIWEGPLGTVAVVGISTKEAALQCQGYVGLLGSDEQSWGWNLVDNHLLHNGDTHGRYPLLNNPPKYQVGERIRVILDCEGHTLSFERNYEFLGVAFRGLPLRKKLYPTVSAVYGNTEVSMVYVGAPADG</sequence>
<dbReference type="UniPathway" id="UPA00143"/>
<reference evidence="10" key="1">
    <citation type="journal article" date="2013" name="BMC Genomics">
        <title>Unscrambling butterfly oogenesis.</title>
        <authorList>
            <person name="Carter J.M."/>
            <person name="Baker S.C."/>
            <person name="Pink R."/>
            <person name="Carter D.R."/>
            <person name="Collins A."/>
            <person name="Tomlin J."/>
            <person name="Gibbs M."/>
            <person name="Breuker C.J."/>
        </authorList>
    </citation>
    <scope>NUCLEOTIDE SEQUENCE</scope>
    <source>
        <tissue evidence="10">Ovary</tissue>
    </source>
</reference>
<organism evidence="10">
    <name type="scientific">Pararge aegeria</name>
    <name type="common">speckled wood butterfly</name>
    <dbReference type="NCBI Taxonomy" id="116150"/>
    <lineage>
        <taxon>Eukaryota</taxon>
        <taxon>Metazoa</taxon>
        <taxon>Ecdysozoa</taxon>
        <taxon>Arthropoda</taxon>
        <taxon>Hexapoda</taxon>
        <taxon>Insecta</taxon>
        <taxon>Pterygota</taxon>
        <taxon>Neoptera</taxon>
        <taxon>Endopterygota</taxon>
        <taxon>Lepidoptera</taxon>
        <taxon>Glossata</taxon>
        <taxon>Ditrysia</taxon>
        <taxon>Papilionoidea</taxon>
        <taxon>Nymphalidae</taxon>
        <taxon>Satyrinae</taxon>
        <taxon>Satyrini</taxon>
        <taxon>Parargina</taxon>
        <taxon>Pararge</taxon>
    </lineage>
</organism>
<dbReference type="GO" id="GO:0043161">
    <property type="term" value="P:proteasome-mediated ubiquitin-dependent protein catabolic process"/>
    <property type="evidence" value="ECO:0007669"/>
    <property type="project" value="TreeGrafter"/>
</dbReference>
<dbReference type="SUPFAM" id="SSF49899">
    <property type="entry name" value="Concanavalin A-like lectins/glucanases"/>
    <property type="match status" value="1"/>
</dbReference>
<dbReference type="SMART" id="SM00256">
    <property type="entry name" value="FBOX"/>
    <property type="match status" value="1"/>
</dbReference>
<evidence type="ECO:0000313" key="10">
    <source>
        <dbReference type="EMBL" id="JAA89171.1"/>
    </source>
</evidence>
<keyword evidence="5" id="KW-0524">Neurogenesis</keyword>
<dbReference type="InterPro" id="IPR035784">
    <property type="entry name" value="SPRY_FBXO45"/>
</dbReference>
<evidence type="ECO:0000256" key="7">
    <source>
        <dbReference type="ARBA" id="ARBA00034103"/>
    </source>
</evidence>
<keyword evidence="4" id="KW-0833">Ubl conjugation pathway</keyword>
<dbReference type="InterPro" id="IPR050672">
    <property type="entry name" value="FBXO45-Fsn/SPSB_families"/>
</dbReference>
<accession>S4PA62</accession>
<dbReference type="InterPro" id="IPR001870">
    <property type="entry name" value="B30.2/SPRY"/>
</dbReference>
<dbReference type="CDD" id="cd12907">
    <property type="entry name" value="SPRY_Fbox"/>
    <property type="match status" value="1"/>
</dbReference>
<dbReference type="Pfam" id="PF00622">
    <property type="entry name" value="SPRY"/>
    <property type="match status" value="1"/>
</dbReference>
<dbReference type="GO" id="GO:0051961">
    <property type="term" value="P:negative regulation of nervous system development"/>
    <property type="evidence" value="ECO:0007669"/>
    <property type="project" value="UniProtKB-ARBA"/>
</dbReference>
<dbReference type="RefSeq" id="XP_039763652.1">
    <property type="nucleotide sequence ID" value="XM_039907718.1"/>
</dbReference>
<dbReference type="InterPro" id="IPR036047">
    <property type="entry name" value="F-box-like_dom_sf"/>
</dbReference>
<comment type="similarity">
    <text evidence="2">Belongs to the FBXO45/Fsn family.</text>
</comment>
<evidence type="ECO:0000256" key="2">
    <source>
        <dbReference type="ARBA" id="ARBA00007328"/>
    </source>
</evidence>
<dbReference type="EMBL" id="GAIX01003389">
    <property type="protein sequence ID" value="JAA89171.1"/>
    <property type="molecule type" value="Transcribed_RNA"/>
</dbReference>
<dbReference type="PANTHER" id="PTHR12245:SF7">
    <property type="entry name" value="F-BOX_SPRY DOMAIN-CONTAINING PROTEIN 1"/>
    <property type="match status" value="1"/>
</dbReference>
<dbReference type="Gene3D" id="2.60.120.920">
    <property type="match status" value="1"/>
</dbReference>
<dbReference type="InterPro" id="IPR001810">
    <property type="entry name" value="F-box_dom"/>
</dbReference>
<dbReference type="PROSITE" id="PS50188">
    <property type="entry name" value="B302_SPRY"/>
    <property type="match status" value="1"/>
</dbReference>
<evidence type="ECO:0000259" key="9">
    <source>
        <dbReference type="PROSITE" id="PS50188"/>
    </source>
</evidence>
<comment type="pathway">
    <text evidence="1">Protein modification; protein ubiquitination.</text>
</comment>
<dbReference type="PANTHER" id="PTHR12245">
    <property type="entry name" value="SPRY DOMAIN CONTAINING SOCS BOX PROTEIN"/>
    <property type="match status" value="1"/>
</dbReference>
<evidence type="ECO:0000259" key="8">
    <source>
        <dbReference type="PROSITE" id="PS50181"/>
    </source>
</evidence>
<evidence type="ECO:0000256" key="3">
    <source>
        <dbReference type="ARBA" id="ARBA00016614"/>
    </source>
</evidence>